<accession>K0K2K3</accession>
<dbReference type="PANTHER" id="PTHR10272">
    <property type="entry name" value="PLATELET-ACTIVATING FACTOR ACETYLHYDROLASE"/>
    <property type="match status" value="1"/>
</dbReference>
<protein>
    <recommendedName>
        <fullName evidence="7">Lipase</fullName>
    </recommendedName>
</protein>
<organism evidence="5 6">
    <name type="scientific">Saccharothrix espanaensis (strain ATCC 51144 / DSM 44229 / JCM 9112 / NBRC 15066 / NRRL 15764)</name>
    <dbReference type="NCBI Taxonomy" id="1179773"/>
    <lineage>
        <taxon>Bacteria</taxon>
        <taxon>Bacillati</taxon>
        <taxon>Actinomycetota</taxon>
        <taxon>Actinomycetes</taxon>
        <taxon>Pseudonocardiales</taxon>
        <taxon>Pseudonocardiaceae</taxon>
        <taxon>Saccharothrix</taxon>
    </lineage>
</organism>
<dbReference type="GO" id="GO:0003847">
    <property type="term" value="F:1-alkyl-2-acetylglycerophosphocholine esterase activity"/>
    <property type="evidence" value="ECO:0007669"/>
    <property type="project" value="TreeGrafter"/>
</dbReference>
<dbReference type="InterPro" id="IPR029058">
    <property type="entry name" value="AB_hydrolase_fold"/>
</dbReference>
<dbReference type="Gene3D" id="3.40.50.1820">
    <property type="entry name" value="alpha/beta hydrolase"/>
    <property type="match status" value="1"/>
</dbReference>
<evidence type="ECO:0000256" key="2">
    <source>
        <dbReference type="ARBA" id="ARBA00022963"/>
    </source>
</evidence>
<dbReference type="Proteomes" id="UP000006281">
    <property type="component" value="Chromosome"/>
</dbReference>
<dbReference type="GO" id="GO:0016042">
    <property type="term" value="P:lipid catabolic process"/>
    <property type="evidence" value="ECO:0007669"/>
    <property type="project" value="UniProtKB-KW"/>
</dbReference>
<dbReference type="RefSeq" id="WP_015101191.1">
    <property type="nucleotide sequence ID" value="NC_019673.1"/>
</dbReference>
<feature type="signal peptide" evidence="4">
    <location>
        <begin position="1"/>
        <end position="23"/>
    </location>
</feature>
<dbReference type="STRING" id="1179773.BN6_37880"/>
<keyword evidence="1" id="KW-0378">Hydrolase</keyword>
<dbReference type="OrthoDB" id="569821at2"/>
<dbReference type="AlphaFoldDB" id="K0K2K3"/>
<evidence type="ECO:0000313" key="5">
    <source>
        <dbReference type="EMBL" id="CCH31079.1"/>
    </source>
</evidence>
<dbReference type="BioCyc" id="SESP1179773:BN6_RS18340-MONOMER"/>
<gene>
    <name evidence="5" type="ordered locus">BN6_37880</name>
</gene>
<evidence type="ECO:0000256" key="4">
    <source>
        <dbReference type="SAM" id="SignalP"/>
    </source>
</evidence>
<keyword evidence="4" id="KW-0732">Signal</keyword>
<evidence type="ECO:0000256" key="3">
    <source>
        <dbReference type="ARBA" id="ARBA00023098"/>
    </source>
</evidence>
<evidence type="ECO:0000313" key="6">
    <source>
        <dbReference type="Proteomes" id="UP000006281"/>
    </source>
</evidence>
<dbReference type="Pfam" id="PF03403">
    <property type="entry name" value="PAF-AH_p_II"/>
    <property type="match status" value="1"/>
</dbReference>
<name>K0K2K3_SACES</name>
<proteinExistence type="predicted"/>
<dbReference type="HOGENOM" id="CLU_026278_1_0_11"/>
<sequence length="411" mass="44658">MRGTTRRMLVVVALTAGAVTSTAWQAGAGAGAGQVGVEWAKVAIGLPAPTGPHPVGHATAHLVDRSRPDPWVADRPYREVMVSLWYPARRAEHRPRAPYRTAAEAAHADRRLPEIGLPSGALDWTGPTHAREGAPVDRRGGRYPVVLYSSGHLASRTLGTGVAEDLASRGYVVVAVDHTHEAAEVEFPGGRVEVGSVPVPTGLDDPWFVEFHRRTMDARVKDLRFVLDRLATLPAVSGALDLTRVGMFGVSAGGATAIELMYHDRRVRAGADLDSGLSYDPYGEVLPPVAVEGLDRPVLLMGSEQSGLSHRTDPSLASFWRNQRGWKLDLLLRGSNHPSFSDRQVFVPRLGAAGLLTPEQVSRHVGTIDPARSVEAQRTYLAAFFDRFLRGRAEHLLDGPSPRYPEVEFRR</sequence>
<dbReference type="PANTHER" id="PTHR10272:SF0">
    <property type="entry name" value="PLATELET-ACTIVATING FACTOR ACETYLHYDROLASE"/>
    <property type="match status" value="1"/>
</dbReference>
<keyword evidence="2" id="KW-0442">Lipid degradation</keyword>
<dbReference type="SUPFAM" id="SSF53474">
    <property type="entry name" value="alpha/beta-Hydrolases"/>
    <property type="match status" value="1"/>
</dbReference>
<dbReference type="eggNOG" id="COG4188">
    <property type="taxonomic scope" value="Bacteria"/>
</dbReference>
<keyword evidence="3" id="KW-0443">Lipid metabolism</keyword>
<evidence type="ECO:0000256" key="1">
    <source>
        <dbReference type="ARBA" id="ARBA00022801"/>
    </source>
</evidence>
<dbReference type="PATRIC" id="fig|1179773.3.peg.3788"/>
<feature type="chain" id="PRO_5038652923" description="Lipase" evidence="4">
    <location>
        <begin position="24"/>
        <end position="411"/>
    </location>
</feature>
<evidence type="ECO:0008006" key="7">
    <source>
        <dbReference type="Google" id="ProtNLM"/>
    </source>
</evidence>
<reference evidence="5 6" key="1">
    <citation type="journal article" date="2012" name="BMC Genomics">
        <title>Complete genome sequence of Saccharothrix espanaensis DSM 44229T and comparison to the other completely sequenced Pseudonocardiaceae.</title>
        <authorList>
            <person name="Strobel T."/>
            <person name="Al-Dilaimi A."/>
            <person name="Blom J."/>
            <person name="Gessner A."/>
            <person name="Kalinowski J."/>
            <person name="Luzhetska M."/>
            <person name="Puhler A."/>
            <person name="Szczepanowski R."/>
            <person name="Bechthold A."/>
            <person name="Ruckert C."/>
        </authorList>
    </citation>
    <scope>NUCLEOTIDE SEQUENCE [LARGE SCALE GENOMIC DNA]</scope>
    <source>
        <strain evidence="6">ATCC 51144 / DSM 44229 / JCM 9112 / NBRC 15066 / NRRL 15764</strain>
    </source>
</reference>
<dbReference type="KEGG" id="sesp:BN6_37880"/>
<dbReference type="EMBL" id="HE804045">
    <property type="protein sequence ID" value="CCH31079.1"/>
    <property type="molecule type" value="Genomic_DNA"/>
</dbReference>
<keyword evidence="6" id="KW-1185">Reference proteome</keyword>